<feature type="compositionally biased region" description="Polar residues" evidence="3">
    <location>
        <begin position="57"/>
        <end position="70"/>
    </location>
</feature>
<dbReference type="InterPro" id="IPR016181">
    <property type="entry name" value="Acyl_CoA_acyltransferase"/>
</dbReference>
<dbReference type="Gene3D" id="3.40.630.30">
    <property type="match status" value="1"/>
</dbReference>
<reference evidence="5 6" key="1">
    <citation type="submission" date="2018-06" db="EMBL/GenBank/DDBJ databases">
        <title>Genomic Encyclopedia of Type Strains, Phase III (KMG-III): the genomes of soil and plant-associated and newly described type strains.</title>
        <authorList>
            <person name="Whitman W."/>
        </authorList>
    </citation>
    <scope>NUCLEOTIDE SEQUENCE [LARGE SCALE GENOMIC DNA]</scope>
    <source>
        <strain evidence="5 6">CGMCC 4.7090</strain>
    </source>
</reference>
<dbReference type="EMBL" id="QLMJ01000003">
    <property type="protein sequence ID" value="RAK40320.1"/>
    <property type="molecule type" value="Genomic_DNA"/>
</dbReference>
<keyword evidence="1 5" id="KW-0808">Transferase</keyword>
<feature type="domain" description="N-acetyltransferase" evidence="4">
    <location>
        <begin position="1"/>
        <end position="171"/>
    </location>
</feature>
<organism evidence="5 6">
    <name type="scientific">Actinoplanes lutulentus</name>
    <dbReference type="NCBI Taxonomy" id="1287878"/>
    <lineage>
        <taxon>Bacteria</taxon>
        <taxon>Bacillati</taxon>
        <taxon>Actinomycetota</taxon>
        <taxon>Actinomycetes</taxon>
        <taxon>Micromonosporales</taxon>
        <taxon>Micromonosporaceae</taxon>
        <taxon>Actinoplanes</taxon>
    </lineage>
</organism>
<keyword evidence="2" id="KW-0012">Acyltransferase</keyword>
<sequence>MEIIEVNPGHDAFKPAAELFDDYRVHYGQPSSPARTQDWLSDQLTTGRLSLSAAIQSEAGQSEAGQSEAGQSEAGRSGVRPVGLITSAIQPASLRLGVLWFVQDLFVKPESRRAGVAQSLLNHIVDRAASAGALRVSLRTESDNIPALKLYAAAGFTQVNGLTTLNIPLPH</sequence>
<evidence type="ECO:0000256" key="2">
    <source>
        <dbReference type="ARBA" id="ARBA00023315"/>
    </source>
</evidence>
<dbReference type="CDD" id="cd04301">
    <property type="entry name" value="NAT_SF"/>
    <property type="match status" value="1"/>
</dbReference>
<evidence type="ECO:0000313" key="5">
    <source>
        <dbReference type="EMBL" id="RAK40320.1"/>
    </source>
</evidence>
<dbReference type="AlphaFoldDB" id="A0A327ZG33"/>
<feature type="region of interest" description="Disordered" evidence="3">
    <location>
        <begin position="57"/>
        <end position="77"/>
    </location>
</feature>
<dbReference type="InterPro" id="IPR000182">
    <property type="entry name" value="GNAT_dom"/>
</dbReference>
<protein>
    <submittedName>
        <fullName evidence="5">Acetyltransferase (GNAT) family protein</fullName>
    </submittedName>
</protein>
<name>A0A327ZG33_9ACTN</name>
<proteinExistence type="predicted"/>
<evidence type="ECO:0000256" key="3">
    <source>
        <dbReference type="SAM" id="MobiDB-lite"/>
    </source>
</evidence>
<dbReference type="RefSeq" id="WP_181557736.1">
    <property type="nucleotide sequence ID" value="NZ_JACHWI010000004.1"/>
</dbReference>
<dbReference type="InterPro" id="IPR050832">
    <property type="entry name" value="Bact_Acetyltransf"/>
</dbReference>
<dbReference type="PANTHER" id="PTHR43877">
    <property type="entry name" value="AMINOALKYLPHOSPHONATE N-ACETYLTRANSFERASE-RELATED-RELATED"/>
    <property type="match status" value="1"/>
</dbReference>
<dbReference type="PROSITE" id="PS51186">
    <property type="entry name" value="GNAT"/>
    <property type="match status" value="1"/>
</dbReference>
<dbReference type="SUPFAM" id="SSF55729">
    <property type="entry name" value="Acyl-CoA N-acyltransferases (Nat)"/>
    <property type="match status" value="1"/>
</dbReference>
<accession>A0A327ZG33</accession>
<evidence type="ECO:0000256" key="1">
    <source>
        <dbReference type="ARBA" id="ARBA00022679"/>
    </source>
</evidence>
<comment type="caution">
    <text evidence="5">The sequence shown here is derived from an EMBL/GenBank/DDBJ whole genome shotgun (WGS) entry which is preliminary data.</text>
</comment>
<evidence type="ECO:0000313" key="6">
    <source>
        <dbReference type="Proteomes" id="UP000249341"/>
    </source>
</evidence>
<keyword evidence="6" id="KW-1185">Reference proteome</keyword>
<dbReference type="GO" id="GO:0016747">
    <property type="term" value="F:acyltransferase activity, transferring groups other than amino-acyl groups"/>
    <property type="evidence" value="ECO:0007669"/>
    <property type="project" value="InterPro"/>
</dbReference>
<gene>
    <name evidence="5" type="ORF">B0I29_103352</name>
</gene>
<dbReference type="Pfam" id="PF00583">
    <property type="entry name" value="Acetyltransf_1"/>
    <property type="match status" value="1"/>
</dbReference>
<evidence type="ECO:0000259" key="4">
    <source>
        <dbReference type="PROSITE" id="PS51186"/>
    </source>
</evidence>
<dbReference type="Proteomes" id="UP000249341">
    <property type="component" value="Unassembled WGS sequence"/>
</dbReference>